<evidence type="ECO:0000259" key="14">
    <source>
        <dbReference type="Pfam" id="PF00520"/>
    </source>
</evidence>
<evidence type="ECO:0000256" key="7">
    <source>
        <dbReference type="ARBA" id="ARBA00022958"/>
    </source>
</evidence>
<keyword evidence="9" id="KW-0406">Ion transport</keyword>
<feature type="domain" description="Ion transport" evidence="14">
    <location>
        <begin position="17"/>
        <end position="209"/>
    </location>
</feature>
<feature type="transmembrane region" description="Helical" evidence="13">
    <location>
        <begin position="43"/>
        <end position="64"/>
    </location>
</feature>
<accession>A0A177XUE5</accession>
<evidence type="ECO:0000313" key="16">
    <source>
        <dbReference type="Proteomes" id="UP000078406"/>
    </source>
</evidence>
<name>A0A177XUE5_9VIBR</name>
<keyword evidence="5" id="KW-0631">Potassium channel</keyword>
<feature type="transmembrane region" description="Helical" evidence="13">
    <location>
        <begin position="12"/>
        <end position="37"/>
    </location>
</feature>
<comment type="caution">
    <text evidence="15">The sequence shown here is derived from an EMBL/GenBank/DDBJ whole genome shotgun (WGS) entry which is preliminary data.</text>
</comment>
<reference evidence="15 16" key="1">
    <citation type="journal article" date="2016" name="Syst. Appl. Microbiol.">
        <title>Vibrio bivalvicida sp. nov., a novel larval pathogen for bivalve molluscs reared in a hatchery.</title>
        <authorList>
            <person name="Dubert J."/>
            <person name="Romalde J.L."/>
            <person name="Prado S."/>
            <person name="Barja J.L."/>
        </authorList>
    </citation>
    <scope>NUCLEOTIDE SEQUENCE [LARGE SCALE GENOMIC DNA]</scope>
    <source>
        <strain evidence="15 16">605</strain>
    </source>
</reference>
<dbReference type="Proteomes" id="UP000078406">
    <property type="component" value="Unassembled WGS sequence"/>
</dbReference>
<keyword evidence="2" id="KW-0813">Transport</keyword>
<keyword evidence="4 13" id="KW-0812">Transmembrane</keyword>
<evidence type="ECO:0000256" key="1">
    <source>
        <dbReference type="ARBA" id="ARBA00004141"/>
    </source>
</evidence>
<organism evidence="15 16">
    <name type="scientific">Vibrio bivalvicida</name>
    <dbReference type="NCBI Taxonomy" id="1276888"/>
    <lineage>
        <taxon>Bacteria</taxon>
        <taxon>Pseudomonadati</taxon>
        <taxon>Pseudomonadota</taxon>
        <taxon>Gammaproteobacteria</taxon>
        <taxon>Vibrionales</taxon>
        <taxon>Vibrionaceae</taxon>
        <taxon>Vibrio</taxon>
        <taxon>Vibrio oreintalis group</taxon>
    </lineage>
</organism>
<evidence type="ECO:0000256" key="5">
    <source>
        <dbReference type="ARBA" id="ARBA00022826"/>
    </source>
</evidence>
<keyword evidence="6" id="KW-0851">Voltage-gated channel</keyword>
<evidence type="ECO:0000256" key="9">
    <source>
        <dbReference type="ARBA" id="ARBA00023065"/>
    </source>
</evidence>
<dbReference type="InterPro" id="IPR028325">
    <property type="entry name" value="VG_K_chnl"/>
</dbReference>
<sequence>MNRDNIKDDTKPMSLLSLILSFMALIVISGLLFFPLHPDTRQVLIGLDFIICSIFLLQLSVDLIRATNRMQFLKNHWIDFVASIPMIEPLRYARLFSILRVILVIRSSRSVIKQLLKNKHETTLASILLLMVILLTAGSSIMLFIEGHAPNANIRDGGDAMWWALVTISTVGYGDHYPVTNAGRILAAGLIICGVGLFGMISGLVTSMITTPSKIQTTRSENKERLLLELVDKQNEIIERLDRLEQQQVNTKREP</sequence>
<protein>
    <submittedName>
        <fullName evidence="15">Capsular biosynthesis protein</fullName>
    </submittedName>
</protein>
<dbReference type="PANTHER" id="PTHR11537:SF254">
    <property type="entry name" value="POTASSIUM VOLTAGE-GATED CHANNEL PROTEIN SHAB"/>
    <property type="match status" value="1"/>
</dbReference>
<evidence type="ECO:0000256" key="10">
    <source>
        <dbReference type="ARBA" id="ARBA00023136"/>
    </source>
</evidence>
<dbReference type="RefSeq" id="WP_054962038.1">
    <property type="nucleotide sequence ID" value="NZ_LLEI02000090.1"/>
</dbReference>
<dbReference type="SUPFAM" id="SSF81324">
    <property type="entry name" value="Voltage-gated potassium channels"/>
    <property type="match status" value="1"/>
</dbReference>
<dbReference type="GO" id="GO:0008076">
    <property type="term" value="C:voltage-gated potassium channel complex"/>
    <property type="evidence" value="ECO:0007669"/>
    <property type="project" value="InterPro"/>
</dbReference>
<comment type="subcellular location">
    <subcellularLocation>
        <location evidence="1">Membrane</location>
        <topology evidence="1">Multi-pass membrane protein</topology>
    </subcellularLocation>
</comment>
<evidence type="ECO:0000256" key="2">
    <source>
        <dbReference type="ARBA" id="ARBA00022448"/>
    </source>
</evidence>
<dbReference type="PRINTS" id="PR00169">
    <property type="entry name" value="KCHANNEL"/>
</dbReference>
<evidence type="ECO:0000256" key="12">
    <source>
        <dbReference type="SAM" id="Coils"/>
    </source>
</evidence>
<keyword evidence="11" id="KW-0407">Ion channel</keyword>
<dbReference type="InterPro" id="IPR027359">
    <property type="entry name" value="Volt_channel_dom_sf"/>
</dbReference>
<evidence type="ECO:0000256" key="13">
    <source>
        <dbReference type="SAM" id="Phobius"/>
    </source>
</evidence>
<evidence type="ECO:0000256" key="8">
    <source>
        <dbReference type="ARBA" id="ARBA00022989"/>
    </source>
</evidence>
<dbReference type="GO" id="GO:0001508">
    <property type="term" value="P:action potential"/>
    <property type="evidence" value="ECO:0007669"/>
    <property type="project" value="TreeGrafter"/>
</dbReference>
<evidence type="ECO:0000256" key="6">
    <source>
        <dbReference type="ARBA" id="ARBA00022882"/>
    </source>
</evidence>
<feature type="transmembrane region" description="Helical" evidence="13">
    <location>
        <begin position="185"/>
        <end position="209"/>
    </location>
</feature>
<keyword evidence="3" id="KW-0633">Potassium transport</keyword>
<keyword evidence="12" id="KW-0175">Coiled coil</keyword>
<dbReference type="Gene3D" id="1.20.120.350">
    <property type="entry name" value="Voltage-gated potassium channels. Chain C"/>
    <property type="match status" value="1"/>
</dbReference>
<dbReference type="PANTHER" id="PTHR11537">
    <property type="entry name" value="VOLTAGE-GATED POTASSIUM CHANNEL"/>
    <property type="match status" value="1"/>
</dbReference>
<proteinExistence type="predicted"/>
<evidence type="ECO:0000256" key="4">
    <source>
        <dbReference type="ARBA" id="ARBA00022692"/>
    </source>
</evidence>
<feature type="transmembrane region" description="Helical" evidence="13">
    <location>
        <begin position="124"/>
        <end position="145"/>
    </location>
</feature>
<evidence type="ECO:0000256" key="3">
    <source>
        <dbReference type="ARBA" id="ARBA00022538"/>
    </source>
</evidence>
<feature type="coiled-coil region" evidence="12">
    <location>
        <begin position="227"/>
        <end position="254"/>
    </location>
</feature>
<gene>
    <name evidence="15" type="ORF">APB76_21370</name>
</gene>
<keyword evidence="10 13" id="KW-0472">Membrane</keyword>
<dbReference type="EMBL" id="LLEI02000090">
    <property type="protein sequence ID" value="OAJ92222.1"/>
    <property type="molecule type" value="Genomic_DNA"/>
</dbReference>
<evidence type="ECO:0000256" key="11">
    <source>
        <dbReference type="ARBA" id="ARBA00023303"/>
    </source>
</evidence>
<evidence type="ECO:0000313" key="15">
    <source>
        <dbReference type="EMBL" id="OAJ92222.1"/>
    </source>
</evidence>
<dbReference type="AlphaFoldDB" id="A0A177XUE5"/>
<dbReference type="Gene3D" id="1.10.287.70">
    <property type="match status" value="1"/>
</dbReference>
<dbReference type="GO" id="GO:0005249">
    <property type="term" value="F:voltage-gated potassium channel activity"/>
    <property type="evidence" value="ECO:0007669"/>
    <property type="project" value="InterPro"/>
</dbReference>
<keyword evidence="8 13" id="KW-1133">Transmembrane helix</keyword>
<dbReference type="Pfam" id="PF00520">
    <property type="entry name" value="Ion_trans"/>
    <property type="match status" value="1"/>
</dbReference>
<dbReference type="InterPro" id="IPR005821">
    <property type="entry name" value="Ion_trans_dom"/>
</dbReference>
<keyword evidence="7" id="KW-0630">Potassium</keyword>